<keyword evidence="9" id="KW-1185">Reference proteome</keyword>
<keyword evidence="3 6" id="KW-1133">Transmembrane helix</keyword>
<feature type="transmembrane region" description="Helical" evidence="6">
    <location>
        <begin position="219"/>
        <end position="236"/>
    </location>
</feature>
<feature type="transmembrane region" description="Helical" evidence="6">
    <location>
        <begin position="15"/>
        <end position="36"/>
    </location>
</feature>
<feature type="transmembrane region" description="Helical" evidence="6">
    <location>
        <begin position="113"/>
        <end position="139"/>
    </location>
</feature>
<feature type="transmembrane region" description="Helical" evidence="6">
    <location>
        <begin position="374"/>
        <end position="394"/>
    </location>
</feature>
<dbReference type="GO" id="GO:0016020">
    <property type="term" value="C:membrane"/>
    <property type="evidence" value="ECO:0007669"/>
    <property type="project" value="UniProtKB-SubCell"/>
</dbReference>
<evidence type="ECO:0000256" key="2">
    <source>
        <dbReference type="ARBA" id="ARBA00022692"/>
    </source>
</evidence>
<dbReference type="PANTHER" id="PTHR23546:SF1">
    <property type="entry name" value="MEMBRANE PROTEIN"/>
    <property type="match status" value="1"/>
</dbReference>
<dbReference type="InterPro" id="IPR001958">
    <property type="entry name" value="Tet-R_TetA/multi-R_MdtG-like"/>
</dbReference>
<feature type="transmembrane region" description="Helical" evidence="6">
    <location>
        <begin position="80"/>
        <end position="101"/>
    </location>
</feature>
<dbReference type="Pfam" id="PF07690">
    <property type="entry name" value="MFS_1"/>
    <property type="match status" value="1"/>
</dbReference>
<evidence type="ECO:0000259" key="7">
    <source>
        <dbReference type="PROSITE" id="PS50850"/>
    </source>
</evidence>
<dbReference type="RefSeq" id="WP_011389213.1">
    <property type="nucleotide sequence ID" value="NC_007643.1"/>
</dbReference>
<dbReference type="PRINTS" id="PR01035">
    <property type="entry name" value="TCRTETA"/>
</dbReference>
<feature type="transmembrane region" description="Helical" evidence="6">
    <location>
        <begin position="288"/>
        <end position="306"/>
    </location>
</feature>
<evidence type="ECO:0000256" key="4">
    <source>
        <dbReference type="ARBA" id="ARBA00023136"/>
    </source>
</evidence>
<dbReference type="PROSITE" id="PS50850">
    <property type="entry name" value="MFS"/>
    <property type="match status" value="1"/>
</dbReference>
<evidence type="ECO:0000256" key="5">
    <source>
        <dbReference type="SAM" id="MobiDB-lite"/>
    </source>
</evidence>
<comment type="subcellular location">
    <subcellularLocation>
        <location evidence="1">Membrane</location>
        <topology evidence="1">Multi-pass membrane protein</topology>
    </subcellularLocation>
</comment>
<evidence type="ECO:0000256" key="3">
    <source>
        <dbReference type="ARBA" id="ARBA00022989"/>
    </source>
</evidence>
<dbReference type="Proteomes" id="UP000001929">
    <property type="component" value="Chromosome"/>
</dbReference>
<dbReference type="EnsemblBacteria" id="ABC22260">
    <property type="protein sequence ID" value="ABC22260"/>
    <property type="gene ID" value="Rru_A1459"/>
</dbReference>
<dbReference type="EMBL" id="CP000230">
    <property type="protein sequence ID" value="ABC22260.1"/>
    <property type="molecule type" value="Genomic_DNA"/>
</dbReference>
<dbReference type="PATRIC" id="fig|269796.9.peg.1530"/>
<dbReference type="KEGG" id="rru:Rru_A1459"/>
<reference evidence="8 9" key="1">
    <citation type="journal article" date="2011" name="Stand. Genomic Sci.">
        <title>Complete genome sequence of Rhodospirillum rubrum type strain (S1).</title>
        <authorList>
            <person name="Munk A.C."/>
            <person name="Copeland A."/>
            <person name="Lucas S."/>
            <person name="Lapidus A."/>
            <person name="Del Rio T.G."/>
            <person name="Barry K."/>
            <person name="Detter J.C."/>
            <person name="Hammon N."/>
            <person name="Israni S."/>
            <person name="Pitluck S."/>
            <person name="Brettin T."/>
            <person name="Bruce D."/>
            <person name="Han C."/>
            <person name="Tapia R."/>
            <person name="Gilna P."/>
            <person name="Schmutz J."/>
            <person name="Larimer F."/>
            <person name="Land M."/>
            <person name="Kyrpides N.C."/>
            <person name="Mavromatis K."/>
            <person name="Richardson P."/>
            <person name="Rohde M."/>
            <person name="Goker M."/>
            <person name="Klenk H.P."/>
            <person name="Zhang Y."/>
            <person name="Roberts G.P."/>
            <person name="Reslewic S."/>
            <person name="Schwartz D.C."/>
        </authorList>
    </citation>
    <scope>NUCLEOTIDE SEQUENCE [LARGE SCALE GENOMIC DNA]</scope>
    <source>
        <strain evidence="9">ATCC 11170 / ATH 1.1.1 / DSM 467 / LMG 4362 / NCIMB 8255 / S1</strain>
    </source>
</reference>
<dbReference type="PANTHER" id="PTHR23546">
    <property type="entry name" value="TRANSPORT PROTEIN"/>
    <property type="match status" value="1"/>
</dbReference>
<dbReference type="eggNOG" id="COG2814">
    <property type="taxonomic scope" value="Bacteria"/>
</dbReference>
<dbReference type="Gene3D" id="1.20.1250.20">
    <property type="entry name" value="MFS general substrate transporter like domains"/>
    <property type="match status" value="1"/>
</dbReference>
<dbReference type="InterPro" id="IPR036259">
    <property type="entry name" value="MFS_trans_sf"/>
</dbReference>
<dbReference type="InterPro" id="IPR020846">
    <property type="entry name" value="MFS_dom"/>
</dbReference>
<evidence type="ECO:0000313" key="9">
    <source>
        <dbReference type="Proteomes" id="UP000001929"/>
    </source>
</evidence>
<protein>
    <submittedName>
        <fullName evidence="8">Major facilitator superfamily MFS_1</fullName>
    </submittedName>
</protein>
<sequence length="429" mass="42669">MAFPSLSAPALRRGVTLLMAGLVVQAMGHSFVLIVLPALGRQMGIADVRIGLILSLSALVLSLSAPLWGMIGDTWGRRRVILIALAAAAAFPALLALLLYGRLSLGVSATATFAMLLALRLVLAALGGGLMPAAQAYLADVTSREGRARGMGGMGAAFGLGGLAGAGLAFALGGRGWMPALGLLSGVAALVVILVWRGLSEPPRAVLPQTSGAVRLRPLAPFLGITISGLAVYSLIGQVTVLRLQDGFGLSLEASIGTAGGLMMLTMLAMITAQGLIVPRLARTPGTLLRVGSVVALLAGLLALAAPQVAVLGVAMAGLGAGLGLTLPGNLTALSLRGGPGVQARVAGINALAQGAGLALGPLLGAGLHQISPVAPYGAATGFLLGVGVLAWGATRGGCSPDALARSPADRPQGRAAHTEALPSKETAS</sequence>
<feature type="transmembrane region" description="Helical" evidence="6">
    <location>
        <begin position="256"/>
        <end position="276"/>
    </location>
</feature>
<organism evidence="8 9">
    <name type="scientific">Rhodospirillum rubrum (strain ATCC 11170 / ATH 1.1.1 / DSM 467 / LMG 4362 / NCIMB 8255 / S1)</name>
    <dbReference type="NCBI Taxonomy" id="269796"/>
    <lineage>
        <taxon>Bacteria</taxon>
        <taxon>Pseudomonadati</taxon>
        <taxon>Pseudomonadota</taxon>
        <taxon>Alphaproteobacteria</taxon>
        <taxon>Rhodospirillales</taxon>
        <taxon>Rhodospirillaceae</taxon>
        <taxon>Rhodospirillum</taxon>
    </lineage>
</organism>
<evidence type="ECO:0000256" key="6">
    <source>
        <dbReference type="SAM" id="Phobius"/>
    </source>
</evidence>
<dbReference type="InterPro" id="IPR011701">
    <property type="entry name" value="MFS"/>
</dbReference>
<name>Q2RUD5_RHORT</name>
<dbReference type="AlphaFoldDB" id="Q2RUD5"/>
<keyword evidence="4 6" id="KW-0472">Membrane</keyword>
<feature type="transmembrane region" description="Helical" evidence="6">
    <location>
        <begin position="346"/>
        <end position="368"/>
    </location>
</feature>
<accession>Q2RUD5</accession>
<proteinExistence type="predicted"/>
<feature type="transmembrane region" description="Helical" evidence="6">
    <location>
        <begin position="48"/>
        <end position="68"/>
    </location>
</feature>
<feature type="transmembrane region" description="Helical" evidence="6">
    <location>
        <begin position="177"/>
        <end position="199"/>
    </location>
</feature>
<dbReference type="SUPFAM" id="SSF103473">
    <property type="entry name" value="MFS general substrate transporter"/>
    <property type="match status" value="1"/>
</dbReference>
<keyword evidence="2 6" id="KW-0812">Transmembrane</keyword>
<feature type="transmembrane region" description="Helical" evidence="6">
    <location>
        <begin position="151"/>
        <end position="171"/>
    </location>
</feature>
<dbReference type="HOGENOM" id="CLU_001265_10_11_5"/>
<feature type="region of interest" description="Disordered" evidence="5">
    <location>
        <begin position="402"/>
        <end position="429"/>
    </location>
</feature>
<dbReference type="STRING" id="269796.Rru_A1459"/>
<feature type="transmembrane region" description="Helical" evidence="6">
    <location>
        <begin position="312"/>
        <end position="334"/>
    </location>
</feature>
<evidence type="ECO:0000313" key="8">
    <source>
        <dbReference type="EMBL" id="ABC22260.1"/>
    </source>
</evidence>
<evidence type="ECO:0000256" key="1">
    <source>
        <dbReference type="ARBA" id="ARBA00004141"/>
    </source>
</evidence>
<feature type="domain" description="Major facilitator superfamily (MFS) profile" evidence="7">
    <location>
        <begin position="14"/>
        <end position="405"/>
    </location>
</feature>
<gene>
    <name evidence="8" type="ordered locus">Rru_A1459</name>
</gene>
<dbReference type="GO" id="GO:0022857">
    <property type="term" value="F:transmembrane transporter activity"/>
    <property type="evidence" value="ECO:0007669"/>
    <property type="project" value="InterPro"/>
</dbReference>